<feature type="compositionally biased region" description="Pro residues" evidence="1">
    <location>
        <begin position="38"/>
        <end position="47"/>
    </location>
</feature>
<dbReference type="Proteomes" id="UP000011116">
    <property type="component" value="Chromosome 1H"/>
</dbReference>
<dbReference type="Gramene" id="HORVU.MOREX.r3.1HG0021220.1">
    <property type="protein sequence ID" value="HORVU.MOREX.r3.1HG0021220.1"/>
    <property type="gene ID" value="HORVU.MOREX.r3.1HG0021220"/>
</dbReference>
<sequence>MPLEFSPQPHQLRVTTARARPLPASTPPVPSTNTTRPTHPPRVPPPAAAASSTPPAGERRTSWRRRPSPSVAILPSPPSSKWHAVLPSPTARTPPPASRPLLSASPGLVVRRGGIPAVLARRCSLLPAGFVHSPAGFVHLPAGFVVGLRYSSRPLLSACTAWAPIDARTCLASIDGIGTASTCRLHLFVASLFVCNSKYWDRNSKYWPPSDVYLFAVILIETSEETMVATWDAYRVRVFCDICMEEVNNNNRDGGCLSKKGYENLERKFYEKVGEKLVRKQFKNKWDQLKKEYTWWMELLNATGLGWDPQTKTMDADDDWWKIHLEMRPDHAKFRNVPPPNLEQQDVMFRKAHVTGESAAIAGQETGGGKEAPILLEDDRGTSSKITGKRKFGAGEGNEKESPFFTVYNNALNTLVSRNEGSSSTKADKVPTMKEFLATVRECGVSEGTDIMFTASKLAMNRDSREVFAAFATNEGRLDWLQRTHAEMNK</sequence>
<dbReference type="AlphaFoldDB" id="A0A8I6WN84"/>
<dbReference type="EnsemblPlants" id="HORVU.MOREX.r3.1HG0021220.1">
    <property type="protein sequence ID" value="HORVU.MOREX.r3.1HG0021220.1"/>
    <property type="gene ID" value="HORVU.MOREX.r3.1HG0021220"/>
</dbReference>
<reference evidence="4" key="1">
    <citation type="journal article" date="2012" name="Nature">
        <title>A physical, genetic and functional sequence assembly of the barley genome.</title>
        <authorList>
            <consortium name="The International Barley Genome Sequencing Consortium"/>
            <person name="Mayer K.F."/>
            <person name="Waugh R."/>
            <person name="Brown J.W."/>
            <person name="Schulman A."/>
            <person name="Langridge P."/>
            <person name="Platzer M."/>
            <person name="Fincher G.B."/>
            <person name="Muehlbauer G.J."/>
            <person name="Sato K."/>
            <person name="Close T.J."/>
            <person name="Wise R.P."/>
            <person name="Stein N."/>
        </authorList>
    </citation>
    <scope>NUCLEOTIDE SEQUENCE [LARGE SCALE GENOMIC DNA]</scope>
    <source>
        <strain evidence="4">cv. Morex</strain>
    </source>
</reference>
<evidence type="ECO:0000256" key="1">
    <source>
        <dbReference type="SAM" id="MobiDB-lite"/>
    </source>
</evidence>
<dbReference type="InterPro" id="IPR024752">
    <property type="entry name" value="Myb/SANT-like_dom"/>
</dbReference>
<accession>A0A8I6WN84</accession>
<protein>
    <recommendedName>
        <fullName evidence="2">Myb/SANT-like domain-containing protein</fullName>
    </recommendedName>
</protein>
<feature type="domain" description="Myb/SANT-like" evidence="2">
    <location>
        <begin position="231"/>
        <end position="323"/>
    </location>
</feature>
<organism evidence="3 4">
    <name type="scientific">Hordeum vulgare subsp. vulgare</name>
    <name type="common">Domesticated barley</name>
    <dbReference type="NCBI Taxonomy" id="112509"/>
    <lineage>
        <taxon>Eukaryota</taxon>
        <taxon>Viridiplantae</taxon>
        <taxon>Streptophyta</taxon>
        <taxon>Embryophyta</taxon>
        <taxon>Tracheophyta</taxon>
        <taxon>Spermatophyta</taxon>
        <taxon>Magnoliopsida</taxon>
        <taxon>Liliopsida</taxon>
        <taxon>Poales</taxon>
        <taxon>Poaceae</taxon>
        <taxon>BOP clade</taxon>
        <taxon>Pooideae</taxon>
        <taxon>Triticodae</taxon>
        <taxon>Triticeae</taxon>
        <taxon>Hordeinae</taxon>
        <taxon>Hordeum</taxon>
    </lineage>
</organism>
<dbReference type="Pfam" id="PF12776">
    <property type="entry name" value="Myb_DNA-bind_3"/>
    <property type="match status" value="1"/>
</dbReference>
<keyword evidence="4" id="KW-1185">Reference proteome</keyword>
<dbReference type="PANTHER" id="PTHR47069">
    <property type="match status" value="1"/>
</dbReference>
<evidence type="ECO:0000259" key="2">
    <source>
        <dbReference type="Pfam" id="PF12776"/>
    </source>
</evidence>
<evidence type="ECO:0000313" key="4">
    <source>
        <dbReference type="Proteomes" id="UP000011116"/>
    </source>
</evidence>
<name>A0A8I6WN84_HORVV</name>
<feature type="region of interest" description="Disordered" evidence="1">
    <location>
        <begin position="1"/>
        <end position="104"/>
    </location>
</feature>
<proteinExistence type="predicted"/>
<dbReference type="PANTHER" id="PTHR47069:SF13">
    <property type="entry name" value="MYB_SANT-LIKE DOMAIN-CONTAINING PROTEIN"/>
    <property type="match status" value="1"/>
</dbReference>
<reference evidence="3" key="2">
    <citation type="submission" date="2020-10" db="EMBL/GenBank/DDBJ databases">
        <authorList>
            <person name="Scholz U."/>
            <person name="Mascher M."/>
            <person name="Fiebig A."/>
        </authorList>
    </citation>
    <scope>NUCLEOTIDE SEQUENCE [LARGE SCALE GENOMIC DNA]</scope>
    <source>
        <strain evidence="3">cv. Morex</strain>
    </source>
</reference>
<reference evidence="3" key="3">
    <citation type="submission" date="2022-01" db="UniProtKB">
        <authorList>
            <consortium name="EnsemblPlants"/>
        </authorList>
    </citation>
    <scope>IDENTIFICATION</scope>
    <source>
        <strain evidence="3">subsp. vulgare</strain>
    </source>
</reference>
<evidence type="ECO:0000313" key="3">
    <source>
        <dbReference type="EnsemblPlants" id="HORVU.MOREX.r3.1HG0021220.1"/>
    </source>
</evidence>